<name>A0A067GUP2_CITSI</name>
<reference evidence="1 2" key="1">
    <citation type="submission" date="2014-04" db="EMBL/GenBank/DDBJ databases">
        <authorList>
            <consortium name="International Citrus Genome Consortium"/>
            <person name="Gmitter F."/>
            <person name="Chen C."/>
            <person name="Farmerie W."/>
            <person name="Harkins T."/>
            <person name="Desany B."/>
            <person name="Mohiuddin M."/>
            <person name="Kodira C."/>
            <person name="Borodovsky M."/>
            <person name="Lomsadze A."/>
            <person name="Burns P."/>
            <person name="Jenkins J."/>
            <person name="Prochnik S."/>
            <person name="Shu S."/>
            <person name="Chapman J."/>
            <person name="Pitluck S."/>
            <person name="Schmutz J."/>
            <person name="Rokhsar D."/>
        </authorList>
    </citation>
    <scope>NUCLEOTIDE SEQUENCE</scope>
</reference>
<keyword evidence="2" id="KW-1185">Reference proteome</keyword>
<proteinExistence type="predicted"/>
<evidence type="ECO:0000313" key="1">
    <source>
        <dbReference type="EMBL" id="KDO82410.1"/>
    </source>
</evidence>
<evidence type="ECO:0000313" key="2">
    <source>
        <dbReference type="Proteomes" id="UP000027120"/>
    </source>
</evidence>
<organism evidence="1 2">
    <name type="scientific">Citrus sinensis</name>
    <name type="common">Sweet orange</name>
    <name type="synonym">Citrus aurantium var. sinensis</name>
    <dbReference type="NCBI Taxonomy" id="2711"/>
    <lineage>
        <taxon>Eukaryota</taxon>
        <taxon>Viridiplantae</taxon>
        <taxon>Streptophyta</taxon>
        <taxon>Embryophyta</taxon>
        <taxon>Tracheophyta</taxon>
        <taxon>Spermatophyta</taxon>
        <taxon>Magnoliopsida</taxon>
        <taxon>eudicotyledons</taxon>
        <taxon>Gunneridae</taxon>
        <taxon>Pentapetalae</taxon>
        <taxon>rosids</taxon>
        <taxon>malvids</taxon>
        <taxon>Sapindales</taxon>
        <taxon>Rutaceae</taxon>
        <taxon>Aurantioideae</taxon>
        <taxon>Citrus</taxon>
    </lineage>
</organism>
<dbReference type="EMBL" id="KK784875">
    <property type="protein sequence ID" value="KDO82410.1"/>
    <property type="molecule type" value="Genomic_DNA"/>
</dbReference>
<accession>A0A067GUP2</accession>
<dbReference type="AlphaFoldDB" id="A0A067GUP2"/>
<dbReference type="Proteomes" id="UP000027120">
    <property type="component" value="Unassembled WGS sequence"/>
</dbReference>
<sequence>MGETESDMLSFHVRRVIVTALLLVIYGDGSGTKHTQSASAAEILAVPNSRNRVRLPRVNGSPVEALSYLPIISLEGSTVDYLLNVGKSKVNNQNALSTPCEPFYLSIELDIHITGDGKWSCCFGEQVNLEQEEFFDGTFKVTSLTNPTLDALKQQDGKCRTHIEIELGEKQKFSGLN</sequence>
<gene>
    <name evidence="1" type="ORF">CISIN_1g030418mg</name>
</gene>
<protein>
    <submittedName>
        <fullName evidence="1">Uncharacterized protein</fullName>
    </submittedName>
</protein>